<feature type="region of interest" description="Disordered" evidence="1">
    <location>
        <begin position="1"/>
        <end position="22"/>
    </location>
</feature>
<dbReference type="OrthoDB" id="5390672at2759"/>
<dbReference type="OMA" id="THHRVDR"/>
<dbReference type="EMBL" id="KN847523">
    <property type="protein sequence ID" value="KIV91522.1"/>
    <property type="molecule type" value="Genomic_DNA"/>
</dbReference>
<dbReference type="InterPro" id="IPR039207">
    <property type="entry name" value="MMTAG2-like"/>
</dbReference>
<feature type="domain" description="Multiple myeloma tumor-associated protein 2-like N-terminal" evidence="2">
    <location>
        <begin position="11"/>
        <end position="99"/>
    </location>
</feature>
<dbReference type="Pfam" id="PF10159">
    <property type="entry name" value="MMtag"/>
    <property type="match status" value="1"/>
</dbReference>
<feature type="compositionally biased region" description="Basic and acidic residues" evidence="1">
    <location>
        <begin position="199"/>
        <end position="219"/>
    </location>
</feature>
<feature type="region of interest" description="Disordered" evidence="1">
    <location>
        <begin position="97"/>
        <end position="276"/>
    </location>
</feature>
<feature type="compositionally biased region" description="Basic and acidic residues" evidence="1">
    <location>
        <begin position="118"/>
        <end position="127"/>
    </location>
</feature>
<feature type="compositionally biased region" description="Basic and acidic residues" evidence="1">
    <location>
        <begin position="7"/>
        <end position="16"/>
    </location>
</feature>
<dbReference type="InterPro" id="IPR019315">
    <property type="entry name" value="MMTA2_N"/>
</dbReference>
<feature type="compositionally biased region" description="Basic and acidic residues" evidence="1">
    <location>
        <begin position="182"/>
        <end position="191"/>
    </location>
</feature>
<protein>
    <recommendedName>
        <fullName evidence="2">Multiple myeloma tumor-associated protein 2-like N-terminal domain-containing protein</fullName>
    </recommendedName>
</protein>
<dbReference type="GeneID" id="27323899"/>
<feature type="compositionally biased region" description="Basic residues" evidence="1">
    <location>
        <begin position="262"/>
        <end position="276"/>
    </location>
</feature>
<accession>A0A0D1ZA36</accession>
<gene>
    <name evidence="3" type="ORF">PV10_06054</name>
</gene>
<dbReference type="Proteomes" id="UP000054302">
    <property type="component" value="Unassembled WGS sequence"/>
</dbReference>
<reference evidence="3 4" key="1">
    <citation type="submission" date="2015-01" db="EMBL/GenBank/DDBJ databases">
        <title>The Genome Sequence of Exophiala mesophila CBS40295.</title>
        <authorList>
            <consortium name="The Broad Institute Genomics Platform"/>
            <person name="Cuomo C."/>
            <person name="de Hoog S."/>
            <person name="Gorbushina A."/>
            <person name="Stielow B."/>
            <person name="Teixiera M."/>
            <person name="Abouelleil A."/>
            <person name="Chapman S.B."/>
            <person name="Priest M."/>
            <person name="Young S.K."/>
            <person name="Wortman J."/>
            <person name="Nusbaum C."/>
            <person name="Birren B."/>
        </authorList>
    </citation>
    <scope>NUCLEOTIDE SEQUENCE [LARGE SCALE GENOMIC DNA]</scope>
    <source>
        <strain evidence="3 4">CBS 40295</strain>
    </source>
</reference>
<feature type="compositionally biased region" description="Basic residues" evidence="1">
    <location>
        <begin position="220"/>
        <end position="230"/>
    </location>
</feature>
<dbReference type="VEuPathDB" id="FungiDB:PV10_06054"/>
<organism evidence="3 4">
    <name type="scientific">Exophiala mesophila</name>
    <name type="common">Black yeast-like fungus</name>
    <dbReference type="NCBI Taxonomy" id="212818"/>
    <lineage>
        <taxon>Eukaryota</taxon>
        <taxon>Fungi</taxon>
        <taxon>Dikarya</taxon>
        <taxon>Ascomycota</taxon>
        <taxon>Pezizomycotina</taxon>
        <taxon>Eurotiomycetes</taxon>
        <taxon>Chaetothyriomycetidae</taxon>
        <taxon>Chaetothyriales</taxon>
        <taxon>Herpotrichiellaceae</taxon>
        <taxon>Exophiala</taxon>
    </lineage>
</organism>
<dbReference type="HOGENOM" id="CLU_061193_3_0_1"/>
<feature type="compositionally biased region" description="Basic and acidic residues" evidence="1">
    <location>
        <begin position="248"/>
        <end position="261"/>
    </location>
</feature>
<feature type="region of interest" description="Disordered" evidence="1">
    <location>
        <begin position="56"/>
        <end position="81"/>
    </location>
</feature>
<evidence type="ECO:0000313" key="3">
    <source>
        <dbReference type="EMBL" id="KIV91522.1"/>
    </source>
</evidence>
<evidence type="ECO:0000256" key="1">
    <source>
        <dbReference type="SAM" id="MobiDB-lite"/>
    </source>
</evidence>
<dbReference type="PANTHER" id="PTHR14580">
    <property type="entry name" value="MULTIPLE MYELOMA TUMOR-ASSOCIATED PROTEIN 2 FAMILY MEMBER"/>
    <property type="match status" value="1"/>
</dbReference>
<keyword evidence="4" id="KW-1185">Reference proteome</keyword>
<sequence length="276" mass="32196">MDLLATVRKEGSRGGRGDFQWSDVQTSSHRENYLGHSLMAPVGRWQKGRDLNWYAKGDRDNKVDGESQEDPAARAARERKEEIRKVKEVEEDALARALGLPVPERNNPNMEQLGTQREVGKLLKEAADGQDPVPSRGVGYGHASTASGAGPVTDRIQGTDNPQDDKELQYALKEYKRRHRDDRRSSRSASRERHRHRDHGRDREHRRRPRDDERHEDSHRRRPHRDHRHRASPDGRERRKHRSTSPAPDRRDSYRARDGRRSRSPHSRRSHHKDRH</sequence>
<evidence type="ECO:0000313" key="4">
    <source>
        <dbReference type="Proteomes" id="UP000054302"/>
    </source>
</evidence>
<dbReference type="PANTHER" id="PTHR14580:SF0">
    <property type="entry name" value="MULTIPLE MYELOMA TUMOR-ASSOCIATED PROTEIN 2"/>
    <property type="match status" value="1"/>
</dbReference>
<feature type="compositionally biased region" description="Polar residues" evidence="1">
    <location>
        <begin position="106"/>
        <end position="115"/>
    </location>
</feature>
<proteinExistence type="predicted"/>
<dbReference type="AlphaFoldDB" id="A0A0D1ZA36"/>
<name>A0A0D1ZA36_EXOME</name>
<evidence type="ECO:0000259" key="2">
    <source>
        <dbReference type="Pfam" id="PF10159"/>
    </source>
</evidence>
<dbReference type="RefSeq" id="XP_016223096.1">
    <property type="nucleotide sequence ID" value="XM_016370803.1"/>
</dbReference>